<keyword evidence="3 5" id="KW-1133">Transmembrane helix</keyword>
<dbReference type="PANTHER" id="PTHR21016:SF25">
    <property type="entry name" value="TM2 DOMAIN-CONTAINING PROTEIN DDB_G0277895-RELATED"/>
    <property type="match status" value="1"/>
</dbReference>
<comment type="subcellular location">
    <subcellularLocation>
        <location evidence="1">Membrane</location>
        <topology evidence="1">Multi-pass membrane protein</topology>
    </subcellularLocation>
</comment>
<reference evidence="7" key="1">
    <citation type="submission" date="2020-10" db="EMBL/GenBank/DDBJ databases">
        <authorList>
            <person name="Gilroy R."/>
        </authorList>
    </citation>
    <scope>NUCLEOTIDE SEQUENCE</scope>
    <source>
        <strain evidence="7">6276</strain>
    </source>
</reference>
<dbReference type="InterPro" id="IPR007829">
    <property type="entry name" value="TM2"/>
</dbReference>
<dbReference type="AlphaFoldDB" id="A0A9D1JPL5"/>
<feature type="transmembrane region" description="Helical" evidence="5">
    <location>
        <begin position="20"/>
        <end position="39"/>
    </location>
</feature>
<keyword evidence="4 5" id="KW-0472">Membrane</keyword>
<feature type="transmembrane region" description="Helical" evidence="5">
    <location>
        <begin position="46"/>
        <end position="67"/>
    </location>
</feature>
<dbReference type="Proteomes" id="UP000823928">
    <property type="component" value="Unassembled WGS sequence"/>
</dbReference>
<dbReference type="InterPro" id="IPR050932">
    <property type="entry name" value="TM2D1-3-like"/>
</dbReference>
<comment type="caution">
    <text evidence="7">The sequence shown here is derived from an EMBL/GenBank/DDBJ whole genome shotgun (WGS) entry which is preliminary data.</text>
</comment>
<feature type="transmembrane region" description="Helical" evidence="5">
    <location>
        <begin position="87"/>
        <end position="105"/>
    </location>
</feature>
<evidence type="ECO:0000313" key="7">
    <source>
        <dbReference type="EMBL" id="HIS37385.1"/>
    </source>
</evidence>
<dbReference type="Pfam" id="PF05154">
    <property type="entry name" value="TM2"/>
    <property type="match status" value="1"/>
</dbReference>
<evidence type="ECO:0000256" key="2">
    <source>
        <dbReference type="ARBA" id="ARBA00022692"/>
    </source>
</evidence>
<dbReference type="PANTHER" id="PTHR21016">
    <property type="entry name" value="BETA-AMYLOID BINDING PROTEIN-RELATED"/>
    <property type="match status" value="1"/>
</dbReference>
<protein>
    <submittedName>
        <fullName evidence="7">TM2 domain-containing protein</fullName>
    </submittedName>
</protein>
<evidence type="ECO:0000259" key="6">
    <source>
        <dbReference type="Pfam" id="PF05154"/>
    </source>
</evidence>
<keyword evidence="2 5" id="KW-0812">Transmembrane</keyword>
<sequence>MENNTVEKEQVIYAAPQKSFTVTLLLNFFLGFLGIHRFYTGYIGIGIAQLLTFGGCGIWTLIDYIMIIANKYNDKDDRPLADYNKQLAIGSLIVILILSLACIIFN</sequence>
<evidence type="ECO:0000256" key="4">
    <source>
        <dbReference type="ARBA" id="ARBA00023136"/>
    </source>
</evidence>
<dbReference type="EMBL" id="DVIU01000250">
    <property type="protein sequence ID" value="HIS37385.1"/>
    <property type="molecule type" value="Genomic_DNA"/>
</dbReference>
<evidence type="ECO:0000313" key="8">
    <source>
        <dbReference type="Proteomes" id="UP000823928"/>
    </source>
</evidence>
<feature type="domain" description="TM2" evidence="6">
    <location>
        <begin position="17"/>
        <end position="65"/>
    </location>
</feature>
<evidence type="ECO:0000256" key="5">
    <source>
        <dbReference type="SAM" id="Phobius"/>
    </source>
</evidence>
<organism evidence="7 8">
    <name type="scientific">Candidatus Scatousia excrementigallinarum</name>
    <dbReference type="NCBI Taxonomy" id="2840935"/>
    <lineage>
        <taxon>Bacteria</taxon>
        <taxon>Candidatus Scatousia</taxon>
    </lineage>
</organism>
<gene>
    <name evidence="7" type="ORF">IAC10_12310</name>
</gene>
<reference evidence="7" key="2">
    <citation type="journal article" date="2021" name="PeerJ">
        <title>Extensive microbial diversity within the chicken gut microbiome revealed by metagenomics and culture.</title>
        <authorList>
            <person name="Gilroy R."/>
            <person name="Ravi A."/>
            <person name="Getino M."/>
            <person name="Pursley I."/>
            <person name="Horton D.L."/>
            <person name="Alikhan N.F."/>
            <person name="Baker D."/>
            <person name="Gharbi K."/>
            <person name="Hall N."/>
            <person name="Watson M."/>
            <person name="Adriaenssens E.M."/>
            <person name="Foster-Nyarko E."/>
            <person name="Jarju S."/>
            <person name="Secka A."/>
            <person name="Antonio M."/>
            <person name="Oren A."/>
            <person name="Chaudhuri R.R."/>
            <person name="La Ragione R."/>
            <person name="Hildebrand F."/>
            <person name="Pallen M.J."/>
        </authorList>
    </citation>
    <scope>NUCLEOTIDE SEQUENCE</scope>
    <source>
        <strain evidence="7">6276</strain>
    </source>
</reference>
<name>A0A9D1JPL5_9BACT</name>
<accession>A0A9D1JPL5</accession>
<evidence type="ECO:0000256" key="3">
    <source>
        <dbReference type="ARBA" id="ARBA00022989"/>
    </source>
</evidence>
<proteinExistence type="predicted"/>
<evidence type="ECO:0000256" key="1">
    <source>
        <dbReference type="ARBA" id="ARBA00004141"/>
    </source>
</evidence>
<dbReference type="GO" id="GO:0016020">
    <property type="term" value="C:membrane"/>
    <property type="evidence" value="ECO:0007669"/>
    <property type="project" value="UniProtKB-SubCell"/>
</dbReference>